<name>A0A8B6M5H8_METTU</name>
<proteinExistence type="predicted"/>
<organism evidence="1 2">
    <name type="scientific">Methylocella tundrae</name>
    <dbReference type="NCBI Taxonomy" id="227605"/>
    <lineage>
        <taxon>Bacteria</taxon>
        <taxon>Pseudomonadati</taxon>
        <taxon>Pseudomonadota</taxon>
        <taxon>Alphaproteobacteria</taxon>
        <taxon>Hyphomicrobiales</taxon>
        <taxon>Beijerinckiaceae</taxon>
        <taxon>Methylocella</taxon>
    </lineage>
</organism>
<protein>
    <submittedName>
        <fullName evidence="1">Uncharacterized protein</fullName>
    </submittedName>
</protein>
<evidence type="ECO:0000313" key="2">
    <source>
        <dbReference type="Proteomes" id="UP000485880"/>
    </source>
</evidence>
<evidence type="ECO:0000313" key="1">
    <source>
        <dbReference type="EMBL" id="VTZ50257.1"/>
    </source>
</evidence>
<comment type="caution">
    <text evidence="1">The sequence shown here is derived from an EMBL/GenBank/DDBJ whole genome shotgun (WGS) entry which is preliminary data.</text>
</comment>
<dbReference type="Proteomes" id="UP000485880">
    <property type="component" value="Unassembled WGS sequence"/>
</dbReference>
<keyword evidence="2" id="KW-1185">Reference proteome</keyword>
<dbReference type="AlphaFoldDB" id="A0A8B6M5H8"/>
<sequence>MPLGPRNAGRSLSPPPCADLTGACFRRSSWQAAVYEAHPVCRVFYRMGRRLRLYGGKRGDYVSGAQPTGSAS</sequence>
<gene>
    <name evidence="1" type="ORF">MPC4_210064</name>
</gene>
<reference evidence="1 2" key="1">
    <citation type="submission" date="2019-05" db="EMBL/GenBank/DDBJ databases">
        <authorList>
            <person name="Farhan Ul Haque M."/>
        </authorList>
    </citation>
    <scope>NUCLEOTIDE SEQUENCE [LARGE SCALE GENOMIC DNA]</scope>
    <source>
        <strain evidence="1">2</strain>
    </source>
</reference>
<accession>A0A8B6M5H8</accession>
<dbReference type="EMBL" id="CABFMQ020000078">
    <property type="protein sequence ID" value="VTZ50257.1"/>
    <property type="molecule type" value="Genomic_DNA"/>
</dbReference>